<feature type="transmembrane region" description="Helical" evidence="1">
    <location>
        <begin position="221"/>
        <end position="239"/>
    </location>
</feature>
<evidence type="ECO:0000259" key="2">
    <source>
        <dbReference type="Pfam" id="PF10080"/>
    </source>
</evidence>
<feature type="transmembrane region" description="Helical" evidence="1">
    <location>
        <begin position="144"/>
        <end position="164"/>
    </location>
</feature>
<dbReference type="InterPro" id="IPR018758">
    <property type="entry name" value="FtrD-like"/>
</dbReference>
<evidence type="ECO:0000313" key="4">
    <source>
        <dbReference type="Proteomes" id="UP000466848"/>
    </source>
</evidence>
<feature type="transmembrane region" description="Helical" evidence="1">
    <location>
        <begin position="37"/>
        <end position="55"/>
    </location>
</feature>
<dbReference type="Pfam" id="PF10080">
    <property type="entry name" value="FtrD-like"/>
    <property type="match status" value="1"/>
</dbReference>
<feature type="transmembrane region" description="Helical" evidence="1">
    <location>
        <begin position="176"/>
        <end position="201"/>
    </location>
</feature>
<dbReference type="AlphaFoldDB" id="A0A858BXU8"/>
<keyword evidence="1" id="KW-1133">Transmembrane helix</keyword>
<feature type="transmembrane region" description="Helical" evidence="1">
    <location>
        <begin position="67"/>
        <end position="90"/>
    </location>
</feature>
<gene>
    <name evidence="3" type="ORF">Ami103574_11535</name>
</gene>
<dbReference type="Proteomes" id="UP000466848">
    <property type="component" value="Chromosome"/>
</dbReference>
<accession>A0A858BXU8</accession>
<protein>
    <submittedName>
        <fullName evidence="3">DUF2318 domain-containing protein</fullName>
    </submittedName>
</protein>
<reference evidence="3 4" key="1">
    <citation type="submission" date="2020-02" db="EMBL/GenBank/DDBJ databases">
        <authorList>
            <person name="Kim Y.B."/>
            <person name="Roh S.W."/>
        </authorList>
    </citation>
    <scope>NUCLEOTIDE SEQUENCE [LARGE SCALE GENOMIC DNA]</scope>
    <source>
        <strain evidence="3 4">DSM 103574</strain>
    </source>
</reference>
<dbReference type="EMBL" id="CP048649">
    <property type="protein sequence ID" value="QIB69915.1"/>
    <property type="molecule type" value="Genomic_DNA"/>
</dbReference>
<proteinExistence type="predicted"/>
<feature type="transmembrane region" description="Helical" evidence="1">
    <location>
        <begin position="267"/>
        <end position="288"/>
    </location>
</feature>
<feature type="transmembrane region" description="Helical" evidence="1">
    <location>
        <begin position="102"/>
        <end position="124"/>
    </location>
</feature>
<feature type="domain" description="Membrane iron-sulfur containing protein FtrD-like" evidence="2">
    <location>
        <begin position="315"/>
        <end position="415"/>
    </location>
</feature>
<dbReference type="KEGG" id="abut:Ami103574_11535"/>
<feature type="transmembrane region" description="Helical" evidence="1">
    <location>
        <begin position="6"/>
        <end position="25"/>
    </location>
</feature>
<keyword evidence="4" id="KW-1185">Reference proteome</keyword>
<name>A0A858BXU8_9FIRM</name>
<keyword evidence="1" id="KW-0472">Membrane</keyword>
<sequence length="416" mass="46757">MLKYLIQVVQNSLTTGILLAMLFTLAHLNNKQRQNKWLFRGFVVGVVFAIILSFLKATTVLINREYFNIGILSVAIFAAILFYMLSWGVFQKKMPVLHERIWTGINATLVASLLLYCLPDIFLYPTEFVMTGESIFGTDFLFKMIGYLTGLLIVGLAGLALYKVGRSLTFQSVRILLTIILLVNMVKQIATIAQFLLARRIIPMSKGVFEFIKIAVNYNDFFLYGIMAVTMLLPVALWIKSLHPKETYVNPAQHRRIRATSRRQRRWCAVVAVGYILAVLSLTAVRAYDQREVVLSPAEPMDIVGSEIVIPLESISDGHLHRYIYTASNGTEVRFIVIKKNTVAFGVGLDACDICGPTGYYEREDEVICKLCDVVMNKSTIGFKGGCNPVPLSYSLEGGSMVIQTQNLENEKSRFE</sequence>
<dbReference type="RefSeq" id="WP_163067155.1">
    <property type="nucleotide sequence ID" value="NZ_CP048649.1"/>
</dbReference>
<keyword evidence="1" id="KW-0812">Transmembrane</keyword>
<evidence type="ECO:0000256" key="1">
    <source>
        <dbReference type="SAM" id="Phobius"/>
    </source>
</evidence>
<evidence type="ECO:0000313" key="3">
    <source>
        <dbReference type="EMBL" id="QIB69915.1"/>
    </source>
</evidence>
<organism evidence="3 4">
    <name type="scientific">Aminipila butyrica</name>
    <dbReference type="NCBI Taxonomy" id="433296"/>
    <lineage>
        <taxon>Bacteria</taxon>
        <taxon>Bacillati</taxon>
        <taxon>Bacillota</taxon>
        <taxon>Clostridia</taxon>
        <taxon>Peptostreptococcales</taxon>
        <taxon>Anaerovoracaceae</taxon>
        <taxon>Aminipila</taxon>
    </lineage>
</organism>